<evidence type="ECO:0000313" key="2">
    <source>
        <dbReference type="EMBL" id="KIA77327.1"/>
    </source>
</evidence>
<evidence type="ECO:0000313" key="3">
    <source>
        <dbReference type="Proteomes" id="UP000031307"/>
    </source>
</evidence>
<organism evidence="2 3">
    <name type="scientific">Parachlamydia acanthamoebae</name>
    <dbReference type="NCBI Taxonomy" id="83552"/>
    <lineage>
        <taxon>Bacteria</taxon>
        <taxon>Pseudomonadati</taxon>
        <taxon>Chlamydiota</taxon>
        <taxon>Chlamydiia</taxon>
        <taxon>Parachlamydiales</taxon>
        <taxon>Parachlamydiaceae</taxon>
        <taxon>Parachlamydia</taxon>
    </lineage>
</organism>
<feature type="chain" id="PRO_5002131339" evidence="1">
    <location>
        <begin position="23"/>
        <end position="274"/>
    </location>
</feature>
<dbReference type="RefSeq" id="WP_006340034.1">
    <property type="nucleotide sequence ID" value="NZ_BAWW01000008.1"/>
</dbReference>
<dbReference type="EMBL" id="JSAM01000082">
    <property type="protein sequence ID" value="KIA77327.1"/>
    <property type="molecule type" value="Genomic_DNA"/>
</dbReference>
<dbReference type="Proteomes" id="UP000031307">
    <property type="component" value="Unassembled WGS sequence"/>
</dbReference>
<dbReference type="OMA" id="PWIRANL"/>
<keyword evidence="1" id="KW-0732">Signal</keyword>
<feature type="signal peptide" evidence="1">
    <location>
        <begin position="1"/>
        <end position="22"/>
    </location>
</feature>
<accession>A0A0C1E7Z5</accession>
<dbReference type="AlphaFoldDB" id="A0A0C1E7Z5"/>
<dbReference type="PATRIC" id="fig|83552.4.peg.1523"/>
<reference evidence="2 3" key="1">
    <citation type="journal article" date="2014" name="Mol. Biol. Evol.">
        <title>Massive expansion of Ubiquitination-related gene families within the Chlamydiae.</title>
        <authorList>
            <person name="Domman D."/>
            <person name="Collingro A."/>
            <person name="Lagkouvardos I."/>
            <person name="Gehre L."/>
            <person name="Weinmaier T."/>
            <person name="Rattei T."/>
            <person name="Subtil A."/>
            <person name="Horn M."/>
        </authorList>
    </citation>
    <scope>NUCLEOTIDE SEQUENCE [LARGE SCALE GENOMIC DNA]</scope>
    <source>
        <strain evidence="2 3">OEW1</strain>
    </source>
</reference>
<evidence type="ECO:0000256" key="1">
    <source>
        <dbReference type="SAM" id="SignalP"/>
    </source>
</evidence>
<sequence>MRKLVVFSFFLLCCFSISISDALDFSPWYGRNLEIQGRLNNRIQTYGSVNAKGSSHYSSTDYFLDGSLSIPVLDHLSGEIECGFLTTRRHSFSFDHLSLLARYLWWNDAIGDRLSLVTGVVITQVFKQGLHDISVFHHGGFEIEPNIAWGKEMSCEEFWTSRWWGLFGVGIADHGAPWIRANLQWENNHWDQHQWIVFVRSLWGLGPGNLHVDRFHGYGGVQHQSVDCGAKYQYLLESSATVGLEYAIRAYAHNCPSAASQFVLSIFYPFGVGI</sequence>
<comment type="caution">
    <text evidence="2">The sequence shown here is derived from an EMBL/GenBank/DDBJ whole genome shotgun (WGS) entry which is preliminary data.</text>
</comment>
<protein>
    <submittedName>
        <fullName evidence="2">Uncharacterized protein</fullName>
    </submittedName>
</protein>
<gene>
    <name evidence="2" type="ORF">DB43_GM00120</name>
</gene>
<proteinExistence type="predicted"/>
<name>A0A0C1E7Z5_9BACT</name>